<feature type="compositionally biased region" description="Basic and acidic residues" evidence="3">
    <location>
        <begin position="158"/>
        <end position="171"/>
    </location>
</feature>
<proteinExistence type="inferred from homology"/>
<dbReference type="InterPro" id="IPR051320">
    <property type="entry name" value="Viral_Replic_Matur_Polypro"/>
</dbReference>
<evidence type="ECO:0000259" key="4">
    <source>
        <dbReference type="PROSITE" id="PS50878"/>
    </source>
</evidence>
<dbReference type="GO" id="GO:0006259">
    <property type="term" value="P:DNA metabolic process"/>
    <property type="evidence" value="ECO:0007669"/>
    <property type="project" value="UniProtKB-ARBA"/>
</dbReference>
<dbReference type="InParanoid" id="A0A6P9B3I8"/>
<dbReference type="InterPro" id="IPR036397">
    <property type="entry name" value="RNaseH_sf"/>
</dbReference>
<dbReference type="InterPro" id="IPR041577">
    <property type="entry name" value="RT_RNaseH_2"/>
</dbReference>
<dbReference type="PANTHER" id="PTHR33064:SF37">
    <property type="entry name" value="RIBONUCLEASE H"/>
    <property type="match status" value="1"/>
</dbReference>
<dbReference type="Pfam" id="PF00078">
    <property type="entry name" value="RVT_1"/>
    <property type="match status" value="1"/>
</dbReference>
<dbReference type="InterPro" id="IPR003036">
    <property type="entry name" value="Gag_P30"/>
</dbReference>
<dbReference type="RefSeq" id="XP_034263101.2">
    <property type="nucleotide sequence ID" value="XM_034407210.2"/>
</dbReference>
<comment type="similarity">
    <text evidence="1">Belongs to the beta type-B retroviral polymerase family. HERV class-II K(HML-2) pol subfamily.</text>
</comment>
<reference evidence="7 8" key="1">
    <citation type="submission" date="2025-05" db="UniProtKB">
        <authorList>
            <consortium name="RefSeq"/>
        </authorList>
    </citation>
    <scope>IDENTIFICATION</scope>
    <source>
        <tissue evidence="7 8">Blood</tissue>
    </source>
</reference>
<dbReference type="Gene3D" id="1.10.375.10">
    <property type="entry name" value="Human Immunodeficiency Virus Type 1 Capsid Protein"/>
    <property type="match status" value="1"/>
</dbReference>
<dbReference type="CDD" id="cd09273">
    <property type="entry name" value="RNase_HI_RT_Bel"/>
    <property type="match status" value="1"/>
</dbReference>
<dbReference type="Gene3D" id="3.10.10.10">
    <property type="entry name" value="HIV Type 1 Reverse Transcriptase, subunit A, domain 1"/>
    <property type="match status" value="1"/>
</dbReference>
<dbReference type="EC" id="3.1.26.4" evidence="2"/>
<feature type="region of interest" description="Disordered" evidence="3">
    <location>
        <begin position="475"/>
        <end position="519"/>
    </location>
</feature>
<evidence type="ECO:0000256" key="1">
    <source>
        <dbReference type="ARBA" id="ARBA00010879"/>
    </source>
</evidence>
<dbReference type="InterPro" id="IPR000477">
    <property type="entry name" value="RT_dom"/>
</dbReference>
<dbReference type="GO" id="GO:0004523">
    <property type="term" value="F:RNA-DNA hybrid ribonuclease activity"/>
    <property type="evidence" value="ECO:0007669"/>
    <property type="project" value="UniProtKB-EC"/>
</dbReference>
<dbReference type="KEGG" id="pgut:117659096"/>
<organism evidence="6 7">
    <name type="scientific">Pantherophis guttatus</name>
    <name type="common">Corn snake</name>
    <name type="synonym">Elaphe guttata</name>
    <dbReference type="NCBI Taxonomy" id="94885"/>
    <lineage>
        <taxon>Eukaryota</taxon>
        <taxon>Metazoa</taxon>
        <taxon>Chordata</taxon>
        <taxon>Craniata</taxon>
        <taxon>Vertebrata</taxon>
        <taxon>Euteleostomi</taxon>
        <taxon>Lepidosauria</taxon>
        <taxon>Squamata</taxon>
        <taxon>Bifurcata</taxon>
        <taxon>Unidentata</taxon>
        <taxon>Episquamata</taxon>
        <taxon>Toxicofera</taxon>
        <taxon>Serpentes</taxon>
        <taxon>Colubroidea</taxon>
        <taxon>Colubridae</taxon>
        <taxon>Colubrinae</taxon>
        <taxon>Pantherophis</taxon>
    </lineage>
</organism>
<dbReference type="InterPro" id="IPR043502">
    <property type="entry name" value="DNA/RNA_pol_sf"/>
</dbReference>
<dbReference type="Pfam" id="PF17919">
    <property type="entry name" value="RT_RNaseH_2"/>
    <property type="match status" value="1"/>
</dbReference>
<gene>
    <name evidence="7" type="primary">LOC117659096</name>
    <name evidence="8" type="synonym">LOC132709340</name>
</gene>
<dbReference type="SUPFAM" id="SSF53098">
    <property type="entry name" value="Ribonuclease H-like"/>
    <property type="match status" value="1"/>
</dbReference>
<dbReference type="SUPFAM" id="SSF56672">
    <property type="entry name" value="DNA/RNA polymerases"/>
    <property type="match status" value="1"/>
</dbReference>
<name>A0A6P9B3I8_PANGU</name>
<sequence length="1341" mass="150100">MDWPELRVGWPAAGSLDLGLYYKYTRGSSTPPQDILTKPHTSMSGLLYCPEELPNPPPYLPRGEGDISHRASTSVSSSTGEGADTFLRALDDLGIPDSPGVPSPADRSAQTSLDGGDKGARPKERQTQKSEQITPSSDELEGAVGGQKLPLGEQEGPIADRTRSKNTRQSEEADPSEDGPAFLSPLRRVDQSVVEPNREPVIVSVFQHVPFTSSDLLNWKMHYGPFCNKPAEVTDLIKTIVDTHNPTWRDLQQLMSTIFNPEEREKIRNAALKILKGTMPARDMTIERWVARNFPSEDPRWDPYKIEDLRSLQDYQRLVVQAIQVAGKPTTNMSKPSLVIQGASEAPEAFYARLLDAYRMYTPIDPTQPENARMLAMAFISQSAPDIRRKLQKLEGALGKSMSELMEVARKVFANRDKIEEQKQEQKMHKKAELLAAALMGGPATREMNALKKNWNVPRKEIGEVMPETAEVDEADPFEGGDEGRPIPPSLVWPKSRNGNETDRARHASLNPWTNPPGFARHQTPIIVEELPAKHPIRLRQRAYPRHIMQAIQEVIDLYLAHDILVPTESAWNTPILPIPKGDGRFRPVQNLKPVNAATVTIHPLVPNPYVILGLIPQTASWFSVIDLKDAFFTIPIHKKSQHLFAFEWENPATGRKQQYTWTRLPQGFKNSPTLFGNALAADLEALNLPKPEVLLQYVDDLLVTGQTKDICWQNTYDLLHLLQRLGYKASRKKAQLVLQKVRYLGYDIEPGKRTLGHERKEAICRLPTPRTKKDLRGFLGAAGFCRIWIPNFSLLAKPLYEATRGSDREPLLWRKEEQKSFSSLKHALMQAPSLGLPDLDKPFQLFVDTKQNVAVGVLTQRLGTWHRPVAYLSKQLDPVARGWPACLKAVAGTALLTQESCKLTFGQELEIQTPHALKAVLETKGHLWLTNPRMLKYQGLITHNPMIVLKQSTSLNPATLLPEPDLDTAHDCIQTIGETYASRPDMSDVPLPRPDYALYTDGTSFLLNGVRKAGYAVVTLTDVWEAEPLPPGTSAQLAELHALTRALELSKNLNVNIYTDSKYAFLTVQVHGALYKERGLITAGGKDIKYGPQILRLLDSVWAPRKVAVMHCRGHQKSPSDTQLGNHKADQEARHAALRPFKLQAHCLALWDPPDSMQPHYSASELAQARELDASLQGGWWVLPDSRVFLPGHMAWDVVNQVHALHLWLPLLVTLRKLSLYEREPKRNPLQVLLRRLIPIAWATLLALPCALGGRSPRHLLDFMCWFCPCPCDSCCCSHCIDCVLCIDCALICDIVVIEQVLEGFFYSNSSGQRVSTLTATPTVLTALSQPPLTYSYHWS</sequence>
<evidence type="ECO:0000256" key="3">
    <source>
        <dbReference type="SAM" id="MobiDB-lite"/>
    </source>
</evidence>
<dbReference type="PROSITE" id="PS50878">
    <property type="entry name" value="RT_POL"/>
    <property type="match status" value="1"/>
</dbReference>
<dbReference type="Gene3D" id="3.10.20.370">
    <property type="match status" value="1"/>
</dbReference>
<evidence type="ECO:0000256" key="2">
    <source>
        <dbReference type="ARBA" id="ARBA00012180"/>
    </source>
</evidence>
<protein>
    <recommendedName>
        <fullName evidence="2">ribonuclease H</fullName>
        <ecNumber evidence="2">3.1.26.4</ecNumber>
    </recommendedName>
</protein>
<dbReference type="GO" id="GO:0019068">
    <property type="term" value="P:virion assembly"/>
    <property type="evidence" value="ECO:0007669"/>
    <property type="project" value="InterPro"/>
</dbReference>
<accession>A0A6P9B3I8</accession>
<evidence type="ECO:0000313" key="8">
    <source>
        <dbReference type="RefSeq" id="XP_060538723.1"/>
    </source>
</evidence>
<dbReference type="InterPro" id="IPR043128">
    <property type="entry name" value="Rev_trsase/Diguanyl_cyclase"/>
</dbReference>
<dbReference type="InterPro" id="IPR012337">
    <property type="entry name" value="RNaseH-like_sf"/>
</dbReference>
<evidence type="ECO:0000313" key="6">
    <source>
        <dbReference type="Proteomes" id="UP001652622"/>
    </source>
</evidence>
<dbReference type="GO" id="GO:0003676">
    <property type="term" value="F:nucleic acid binding"/>
    <property type="evidence" value="ECO:0007669"/>
    <property type="project" value="InterPro"/>
</dbReference>
<dbReference type="PANTHER" id="PTHR33064">
    <property type="entry name" value="POL PROTEIN"/>
    <property type="match status" value="1"/>
</dbReference>
<dbReference type="InterPro" id="IPR002156">
    <property type="entry name" value="RNaseH_domain"/>
</dbReference>
<feature type="compositionally biased region" description="Basic and acidic residues" evidence="3">
    <location>
        <begin position="115"/>
        <end position="128"/>
    </location>
</feature>
<dbReference type="Gene3D" id="3.30.420.10">
    <property type="entry name" value="Ribonuclease H-like superfamily/Ribonuclease H"/>
    <property type="match status" value="1"/>
</dbReference>
<dbReference type="PROSITE" id="PS50879">
    <property type="entry name" value="RNASE_H_1"/>
    <property type="match status" value="1"/>
</dbReference>
<dbReference type="AlphaFoldDB" id="A0A6P9B3I8"/>
<feature type="domain" description="Reverse transcriptase" evidence="4">
    <location>
        <begin position="560"/>
        <end position="749"/>
    </location>
</feature>
<feature type="region of interest" description="Disordered" evidence="3">
    <location>
        <begin position="50"/>
        <end position="185"/>
    </location>
</feature>
<evidence type="ECO:0000313" key="7">
    <source>
        <dbReference type="RefSeq" id="XP_034263101.2"/>
    </source>
</evidence>
<dbReference type="Proteomes" id="UP001652622">
    <property type="component" value="Unplaced"/>
</dbReference>
<dbReference type="GeneID" id="117659096"/>
<dbReference type="Pfam" id="PF00075">
    <property type="entry name" value="RNase_H"/>
    <property type="match status" value="1"/>
</dbReference>
<dbReference type="Gene3D" id="3.30.70.270">
    <property type="match status" value="2"/>
</dbReference>
<feature type="domain" description="RNase H type-1" evidence="5">
    <location>
        <begin position="993"/>
        <end position="1139"/>
    </location>
</feature>
<dbReference type="InterPro" id="IPR008919">
    <property type="entry name" value="Retrov_capsid_N"/>
</dbReference>
<dbReference type="RefSeq" id="XP_060538723.1">
    <property type="nucleotide sequence ID" value="XM_060682740.1"/>
</dbReference>
<dbReference type="Pfam" id="PF02093">
    <property type="entry name" value="Gag_p30"/>
    <property type="match status" value="1"/>
</dbReference>
<evidence type="ECO:0000259" key="5">
    <source>
        <dbReference type="PROSITE" id="PS50879"/>
    </source>
</evidence>
<keyword evidence="6" id="KW-1185">Reference proteome</keyword>
<dbReference type="SUPFAM" id="SSF47943">
    <property type="entry name" value="Retrovirus capsid protein, N-terminal core domain"/>
    <property type="match status" value="1"/>
</dbReference>